<dbReference type="Proteomes" id="UP000321197">
    <property type="component" value="Unassembled WGS sequence"/>
</dbReference>
<gene>
    <name evidence="4" type="ORF">MHY01S_28430</name>
</gene>
<dbReference type="NCBIfam" id="TIGR00051">
    <property type="entry name" value="YbgC/FadM family acyl-CoA thioesterase"/>
    <property type="match status" value="1"/>
</dbReference>
<reference evidence="4 5" key="1">
    <citation type="submission" date="2019-07" db="EMBL/GenBank/DDBJ databases">
        <title>Whole genome shotgun sequence of Meiothermus hypogaeus NBRC 106114.</title>
        <authorList>
            <person name="Hosoyama A."/>
            <person name="Uohara A."/>
            <person name="Ohji S."/>
            <person name="Ichikawa N."/>
        </authorList>
    </citation>
    <scope>NUCLEOTIDE SEQUENCE [LARGE SCALE GENOMIC DNA]</scope>
    <source>
        <strain evidence="4 5">NBRC 106114</strain>
    </source>
</reference>
<dbReference type="Pfam" id="PF03061">
    <property type="entry name" value="4HBT"/>
    <property type="match status" value="1"/>
</dbReference>
<dbReference type="OrthoDB" id="9800856at2"/>
<evidence type="ECO:0000313" key="5">
    <source>
        <dbReference type="Proteomes" id="UP000321197"/>
    </source>
</evidence>
<organism evidence="4 5">
    <name type="scientific">Meiothermus hypogaeus NBRC 106114</name>
    <dbReference type="NCBI Taxonomy" id="1227553"/>
    <lineage>
        <taxon>Bacteria</taxon>
        <taxon>Thermotogati</taxon>
        <taxon>Deinococcota</taxon>
        <taxon>Deinococci</taxon>
        <taxon>Thermales</taxon>
        <taxon>Thermaceae</taxon>
        <taxon>Meiothermus</taxon>
    </lineage>
</organism>
<feature type="domain" description="Thioesterase" evidence="3">
    <location>
        <begin position="22"/>
        <end position="106"/>
    </location>
</feature>
<accession>A0A511R609</accession>
<dbReference type="InterPro" id="IPR006684">
    <property type="entry name" value="YbgC/YbaW"/>
</dbReference>
<dbReference type="Gene3D" id="3.10.129.10">
    <property type="entry name" value="Hotdog Thioesterase"/>
    <property type="match status" value="1"/>
</dbReference>
<dbReference type="RefSeq" id="WP_119342147.1">
    <property type="nucleotide sequence ID" value="NZ_BJXL01000120.1"/>
</dbReference>
<comment type="caution">
    <text evidence="4">The sequence shown here is derived from an EMBL/GenBank/DDBJ whole genome shotgun (WGS) entry which is preliminary data.</text>
</comment>
<dbReference type="PANTHER" id="PTHR31793">
    <property type="entry name" value="4-HYDROXYBENZOYL-COA THIOESTERASE FAMILY MEMBER"/>
    <property type="match status" value="1"/>
</dbReference>
<evidence type="ECO:0000256" key="2">
    <source>
        <dbReference type="ARBA" id="ARBA00022801"/>
    </source>
</evidence>
<keyword evidence="2" id="KW-0378">Hydrolase</keyword>
<evidence type="ECO:0000313" key="4">
    <source>
        <dbReference type="EMBL" id="GEM84677.1"/>
    </source>
</evidence>
<dbReference type="InterPro" id="IPR006683">
    <property type="entry name" value="Thioestr_dom"/>
</dbReference>
<dbReference type="PANTHER" id="PTHR31793:SF27">
    <property type="entry name" value="NOVEL THIOESTERASE SUPERFAMILY DOMAIN AND SAPOSIN A-TYPE DOMAIN CONTAINING PROTEIN (0610012H03RIK)"/>
    <property type="match status" value="1"/>
</dbReference>
<dbReference type="InterPro" id="IPR029069">
    <property type="entry name" value="HotDog_dom_sf"/>
</dbReference>
<evidence type="ECO:0000256" key="1">
    <source>
        <dbReference type="ARBA" id="ARBA00005953"/>
    </source>
</evidence>
<dbReference type="GO" id="GO:0047617">
    <property type="term" value="F:fatty acyl-CoA hydrolase activity"/>
    <property type="evidence" value="ECO:0007669"/>
    <property type="project" value="TreeGrafter"/>
</dbReference>
<name>A0A511R609_9DEIN</name>
<comment type="similarity">
    <text evidence="1">Belongs to the 4-hydroxybenzoyl-CoA thioesterase family.</text>
</comment>
<dbReference type="CDD" id="cd00586">
    <property type="entry name" value="4HBT"/>
    <property type="match status" value="1"/>
</dbReference>
<sequence>MNRSDFSFFQRLRVRWAETDPQGIVFNGHYLTYFDVGITEYWRALGIPYPSTIERFGVDLFVVKATVEYHAPARYDDELDIGVRVGRIGNSSMQFVLGIFRGKEHLISGEVIYVAADAQTRKPQTVPQALRELLGH</sequence>
<dbReference type="EMBL" id="BJXL01000120">
    <property type="protein sequence ID" value="GEM84677.1"/>
    <property type="molecule type" value="Genomic_DNA"/>
</dbReference>
<proteinExistence type="inferred from homology"/>
<dbReference type="InterPro" id="IPR050563">
    <property type="entry name" value="4-hydroxybenzoyl-CoA_TE"/>
</dbReference>
<protein>
    <recommendedName>
        <fullName evidence="3">Thioesterase domain-containing protein</fullName>
    </recommendedName>
</protein>
<evidence type="ECO:0000259" key="3">
    <source>
        <dbReference type="Pfam" id="PF03061"/>
    </source>
</evidence>
<dbReference type="AlphaFoldDB" id="A0A511R609"/>
<dbReference type="PIRSF" id="PIRSF003230">
    <property type="entry name" value="YbgC"/>
    <property type="match status" value="1"/>
</dbReference>
<dbReference type="SUPFAM" id="SSF54637">
    <property type="entry name" value="Thioesterase/thiol ester dehydrase-isomerase"/>
    <property type="match status" value="1"/>
</dbReference>